<name>A0A3B0TVW2_9ZZZZ</name>
<proteinExistence type="predicted"/>
<evidence type="ECO:0000313" key="1">
    <source>
        <dbReference type="EMBL" id="VAW17537.1"/>
    </source>
</evidence>
<protein>
    <submittedName>
        <fullName evidence="1">Uncharacterized protein</fullName>
    </submittedName>
</protein>
<reference evidence="1" key="1">
    <citation type="submission" date="2018-06" db="EMBL/GenBank/DDBJ databases">
        <authorList>
            <person name="Zhirakovskaya E."/>
        </authorList>
    </citation>
    <scope>NUCLEOTIDE SEQUENCE</scope>
</reference>
<organism evidence="1">
    <name type="scientific">hydrothermal vent metagenome</name>
    <dbReference type="NCBI Taxonomy" id="652676"/>
    <lineage>
        <taxon>unclassified sequences</taxon>
        <taxon>metagenomes</taxon>
        <taxon>ecological metagenomes</taxon>
    </lineage>
</organism>
<sequence length="436" mass="49741">MQLKKSNKRFFLWMLPIALIGLLLLASSKKSKKKAVEIPSIVQKTDFEPLQILFKEKRFNKIKAKRDEALTIGVLQTEDNDIVPAVINYDGEVYKADVRLKGDWTDHLEGDKWSFRIKLKNDRTILGMRKFSIHHPGTRGYLNEWLYHKAIKDEGIMGLRYGFLEGFLHVNLKELDAVLTKEVGLYAIEETFDKRLIESNQRKVGVILKLTEDDMWKESAKINELAKATGTSAVNKYNPRYGKGNKMTITAYGLKGIFEDEALEKQFKLAKNLLNNYKSGQLPISQVFDVEITAKFTALANLFGGVHGLTPHNLRFFYNPISSMIEPIAFDNNSGVLLPEFRHYWKSSSDPVFIQALISALEEVSGPEYLRNLTVKYQVELDSLTTGLAIEFNDKPILSIDVLEKNQAVLRTTLKDLKNTVGKKKKNQAKLVDDFF</sequence>
<accession>A0A3B0TVW2</accession>
<dbReference type="EMBL" id="UOEL01000144">
    <property type="protein sequence ID" value="VAW17537.1"/>
    <property type="molecule type" value="Genomic_DNA"/>
</dbReference>
<dbReference type="AlphaFoldDB" id="A0A3B0TVW2"/>
<gene>
    <name evidence="1" type="ORF">MNBD_BACTEROID03-1950</name>
</gene>